<organism evidence="4 5">
    <name type="scientific">Paracoccus alkenifer</name>
    <dbReference type="NCBI Taxonomy" id="65735"/>
    <lineage>
        <taxon>Bacteria</taxon>
        <taxon>Pseudomonadati</taxon>
        <taxon>Pseudomonadota</taxon>
        <taxon>Alphaproteobacteria</taxon>
        <taxon>Rhodobacterales</taxon>
        <taxon>Paracoccaceae</taxon>
        <taxon>Paracoccus</taxon>
    </lineage>
</organism>
<dbReference type="Proteomes" id="UP000199125">
    <property type="component" value="Unassembled WGS sequence"/>
</dbReference>
<dbReference type="EMBL" id="FNXG01000002">
    <property type="protein sequence ID" value="SEH88664.1"/>
    <property type="molecule type" value="Genomic_DNA"/>
</dbReference>
<proteinExistence type="predicted"/>
<dbReference type="InterPro" id="IPR046342">
    <property type="entry name" value="CBS_dom_sf"/>
</dbReference>
<dbReference type="InterPro" id="IPR058581">
    <property type="entry name" value="TM_HPP"/>
</dbReference>
<dbReference type="PANTHER" id="PTHR33741:SF5">
    <property type="entry name" value="TRANSMEMBRANE PROTEIN DDB_G0269096-RELATED"/>
    <property type="match status" value="1"/>
</dbReference>
<dbReference type="InterPro" id="IPR007065">
    <property type="entry name" value="HPP"/>
</dbReference>
<evidence type="ECO:0000256" key="2">
    <source>
        <dbReference type="SAM" id="Phobius"/>
    </source>
</evidence>
<dbReference type="STRING" id="65735.SAMN04488075_1630"/>
<dbReference type="OrthoDB" id="9811720at2"/>
<keyword evidence="2" id="KW-0472">Membrane</keyword>
<dbReference type="Pfam" id="PF04982">
    <property type="entry name" value="TM_HPP"/>
    <property type="match status" value="1"/>
</dbReference>
<feature type="domain" description="CBS" evidence="3">
    <location>
        <begin position="277"/>
        <end position="334"/>
    </location>
</feature>
<evidence type="ECO:0000256" key="1">
    <source>
        <dbReference type="PROSITE-ProRule" id="PRU00703"/>
    </source>
</evidence>
<evidence type="ECO:0000259" key="3">
    <source>
        <dbReference type="PROSITE" id="PS51371"/>
    </source>
</evidence>
<reference evidence="5" key="1">
    <citation type="submission" date="2016-10" db="EMBL/GenBank/DDBJ databases">
        <authorList>
            <person name="Varghese N."/>
            <person name="Submissions S."/>
        </authorList>
    </citation>
    <scope>NUCLEOTIDE SEQUENCE [LARGE SCALE GENOMIC DNA]</scope>
    <source>
        <strain evidence="5">DSM 11593</strain>
    </source>
</reference>
<dbReference type="SUPFAM" id="SSF54631">
    <property type="entry name" value="CBS-domain pair"/>
    <property type="match status" value="1"/>
</dbReference>
<evidence type="ECO:0000313" key="4">
    <source>
        <dbReference type="EMBL" id="SEH88664.1"/>
    </source>
</evidence>
<gene>
    <name evidence="4" type="ORF">SAMN04488075_1630</name>
</gene>
<dbReference type="PROSITE" id="PS51371">
    <property type="entry name" value="CBS"/>
    <property type="match status" value="2"/>
</dbReference>
<name>A0A1H6LJK0_9RHOB</name>
<dbReference type="AlphaFoldDB" id="A0A1H6LJK0"/>
<keyword evidence="5" id="KW-1185">Reference proteome</keyword>
<sequence length="409" mass="42810">MPCPENPPRNGARAASKAFPARPDMFIAANQTIPDRRSAVKPHAPILRAFGPVLPQVRPRELFRAAAGGAIGIGICTLLALALPQAFGLPLMLMAPLGASAVLIFAVPNAPLAQPWSAVVGNMISAVVAVLVLRHVPAPLVPAMAVSGAILGMLLLRALHPPGGAIALLTALDPAPALQLGFLYPLAPVGIMTALLVVVGILYDRCTGRRYPFRQPKGADAPPPSLLPLSTEELAALLRRFNQSPNIGVADLGRILAAAEQEIANHRFDAVTCAQIMTSRLITAGPEDPIAAVAGLFRSHPIKSIPVVDASGAALGIILQADVIRWLTAPGLSIANVRGRHRITARQMMRAADGAVAEDLPVGHLLHRLANQGGEAIPVVSPDGRLAGIITRSDIMRLLLHDNTRRAAA</sequence>
<protein>
    <submittedName>
        <fullName evidence="4">CBS domain-containing membrane protein</fullName>
    </submittedName>
</protein>
<dbReference type="SMART" id="SM00116">
    <property type="entry name" value="CBS"/>
    <property type="match status" value="2"/>
</dbReference>
<evidence type="ECO:0000313" key="5">
    <source>
        <dbReference type="Proteomes" id="UP000199125"/>
    </source>
</evidence>
<keyword evidence="2" id="KW-1133">Transmembrane helix</keyword>
<keyword evidence="2" id="KW-0812">Transmembrane</keyword>
<dbReference type="PANTHER" id="PTHR33741">
    <property type="entry name" value="TRANSMEMBRANE PROTEIN DDB_G0269096-RELATED"/>
    <property type="match status" value="1"/>
</dbReference>
<dbReference type="Pfam" id="PF00571">
    <property type="entry name" value="CBS"/>
    <property type="match status" value="2"/>
</dbReference>
<feature type="transmembrane region" description="Helical" evidence="2">
    <location>
        <begin position="140"/>
        <end position="160"/>
    </location>
</feature>
<dbReference type="Gene3D" id="3.10.580.10">
    <property type="entry name" value="CBS-domain"/>
    <property type="match status" value="1"/>
</dbReference>
<feature type="transmembrane region" description="Helical" evidence="2">
    <location>
        <begin position="180"/>
        <end position="203"/>
    </location>
</feature>
<feature type="transmembrane region" description="Helical" evidence="2">
    <location>
        <begin position="113"/>
        <end position="133"/>
    </location>
</feature>
<keyword evidence="1" id="KW-0129">CBS domain</keyword>
<dbReference type="InterPro" id="IPR000644">
    <property type="entry name" value="CBS_dom"/>
</dbReference>
<feature type="domain" description="CBS" evidence="3">
    <location>
        <begin position="348"/>
        <end position="405"/>
    </location>
</feature>
<feature type="transmembrane region" description="Helical" evidence="2">
    <location>
        <begin position="62"/>
        <end position="82"/>
    </location>
</feature>
<accession>A0A1H6LJK0</accession>